<proteinExistence type="predicted"/>
<dbReference type="Pfam" id="PF07635">
    <property type="entry name" value="PSCyt1"/>
    <property type="match status" value="1"/>
</dbReference>
<dbReference type="KEGG" id="uli:ETAA1_50940"/>
<feature type="domain" description="Haem-binding" evidence="2">
    <location>
        <begin position="11"/>
        <end position="111"/>
    </location>
</feature>
<dbReference type="InterPro" id="IPR013036">
    <property type="entry name" value="DUF1587"/>
</dbReference>
<dbReference type="InterPro" id="IPR013043">
    <property type="entry name" value="DUF1595"/>
</dbReference>
<dbReference type="Pfam" id="PF07624">
    <property type="entry name" value="PSD2"/>
    <property type="match status" value="1"/>
</dbReference>
<dbReference type="InterPro" id="IPR013039">
    <property type="entry name" value="DUF1588"/>
</dbReference>
<dbReference type="RefSeq" id="WP_145243205.1">
    <property type="nucleotide sequence ID" value="NZ_CP036273.1"/>
</dbReference>
<dbReference type="EMBL" id="CP036273">
    <property type="protein sequence ID" value="QDU23103.1"/>
    <property type="molecule type" value="Genomic_DNA"/>
</dbReference>
<evidence type="ECO:0000256" key="1">
    <source>
        <dbReference type="SAM" id="SignalP"/>
    </source>
</evidence>
<dbReference type="InterPro" id="IPR013042">
    <property type="entry name" value="DUF1592"/>
</dbReference>
<accession>A0A517Y032</accession>
<gene>
    <name evidence="3" type="ORF">ETAA1_50940</name>
</gene>
<protein>
    <submittedName>
        <fullName evidence="3">Planctomycete cytochrome C</fullName>
    </submittedName>
</protein>
<dbReference type="GO" id="GO:0020037">
    <property type="term" value="F:heme binding"/>
    <property type="evidence" value="ECO:0007669"/>
    <property type="project" value="InterPro"/>
</dbReference>
<name>A0A517Y032_9BACT</name>
<dbReference type="GO" id="GO:0009055">
    <property type="term" value="F:electron transfer activity"/>
    <property type="evidence" value="ECO:0007669"/>
    <property type="project" value="InterPro"/>
</dbReference>
<feature type="signal peptide" evidence="1">
    <location>
        <begin position="1"/>
        <end position="24"/>
    </location>
</feature>
<dbReference type="InterPro" id="IPR011429">
    <property type="entry name" value="Cyt_c_Planctomycete-type"/>
</dbReference>
<dbReference type="Pfam" id="PF07631">
    <property type="entry name" value="PSD4"/>
    <property type="match status" value="1"/>
</dbReference>
<feature type="chain" id="PRO_5021969321" evidence="1">
    <location>
        <begin position="25"/>
        <end position="1342"/>
    </location>
</feature>
<organism evidence="3 4">
    <name type="scientific">Urbifossiella limnaea</name>
    <dbReference type="NCBI Taxonomy" id="2528023"/>
    <lineage>
        <taxon>Bacteria</taxon>
        <taxon>Pseudomonadati</taxon>
        <taxon>Planctomycetota</taxon>
        <taxon>Planctomycetia</taxon>
        <taxon>Gemmatales</taxon>
        <taxon>Gemmataceae</taxon>
        <taxon>Urbifossiella</taxon>
    </lineage>
</organism>
<dbReference type="Pfam" id="PF07626">
    <property type="entry name" value="PSD3"/>
    <property type="match status" value="1"/>
</dbReference>
<dbReference type="SMART" id="SM01235">
    <property type="entry name" value="Haem_bd"/>
    <property type="match status" value="1"/>
</dbReference>
<keyword evidence="1" id="KW-0732">Signal</keyword>
<dbReference type="Proteomes" id="UP000319576">
    <property type="component" value="Chromosome"/>
</dbReference>
<dbReference type="OrthoDB" id="175242at2"/>
<evidence type="ECO:0000313" key="3">
    <source>
        <dbReference type="EMBL" id="QDU23103.1"/>
    </source>
</evidence>
<dbReference type="InterPro" id="IPR025992">
    <property type="entry name" value="Haem-bd"/>
</dbReference>
<evidence type="ECO:0000313" key="4">
    <source>
        <dbReference type="Proteomes" id="UP000319576"/>
    </source>
</evidence>
<reference evidence="3 4" key="1">
    <citation type="submission" date="2019-02" db="EMBL/GenBank/DDBJ databases">
        <title>Deep-cultivation of Planctomycetes and their phenomic and genomic characterization uncovers novel biology.</title>
        <authorList>
            <person name="Wiegand S."/>
            <person name="Jogler M."/>
            <person name="Boedeker C."/>
            <person name="Pinto D."/>
            <person name="Vollmers J."/>
            <person name="Rivas-Marin E."/>
            <person name="Kohn T."/>
            <person name="Peeters S.H."/>
            <person name="Heuer A."/>
            <person name="Rast P."/>
            <person name="Oberbeckmann S."/>
            <person name="Bunk B."/>
            <person name="Jeske O."/>
            <person name="Meyerdierks A."/>
            <person name="Storesund J.E."/>
            <person name="Kallscheuer N."/>
            <person name="Luecker S."/>
            <person name="Lage O.M."/>
            <person name="Pohl T."/>
            <person name="Merkel B.J."/>
            <person name="Hornburger P."/>
            <person name="Mueller R.-W."/>
            <person name="Bruemmer F."/>
            <person name="Labrenz M."/>
            <person name="Spormann A.M."/>
            <person name="Op den Camp H."/>
            <person name="Overmann J."/>
            <person name="Amann R."/>
            <person name="Jetten M.S.M."/>
            <person name="Mascher T."/>
            <person name="Medema M.H."/>
            <person name="Devos D.P."/>
            <person name="Kaster A.-K."/>
            <person name="Ovreas L."/>
            <person name="Rohde M."/>
            <person name="Galperin M.Y."/>
            <person name="Jogler C."/>
        </authorList>
    </citation>
    <scope>NUCLEOTIDE SEQUENCE [LARGE SCALE GENOMIC DNA]</scope>
    <source>
        <strain evidence="3 4">ETA_A1</strain>
    </source>
</reference>
<evidence type="ECO:0000259" key="2">
    <source>
        <dbReference type="SMART" id="SM01235"/>
    </source>
</evidence>
<dbReference type="InterPro" id="IPR011478">
    <property type="entry name" value="DUF1585"/>
</dbReference>
<dbReference type="InterPro" id="IPR036909">
    <property type="entry name" value="Cyt_c-like_dom_sf"/>
</dbReference>
<sequence precursor="true">MGRLLPLAAVVVALVLAVGSTPSAQPQPPAADFDAVRPLLKTYCLNCHSADKKKGSLDLERFATPADIRKEVKVWEQVAEQVEAGEMPPTGRPQPTADERKRLVAWVRGFLDAEARARAGDPGFVPLRRLSNAEFDYTIRDLTGVDLRPAREFPADGAAGEGFTNAAEALSDISPALFAKYLNAAKMMADHAVLLPDGFRFSPATTRRDWTDEATAALRRFYAGVAPPGGKLNPTPYLAASVKHRDKLLAGTTTVEAVAAAEKLNPKYLAALVRALSDRTPSQPLDAVRASWRAATEKDVPALAAEVAGWQATLWTTTRVGSYMRPVGAGFALNESRQLAVDPPAVESVPLRVKVAPAPGQSEVQITLAARSLAGAGGVMEWHRPRFEAPGKAPLLLRDYADFGPAFEADLRTAFADAAKYLAAVADPAAAAKGLDPTYLRSWTEVVAVPRPGKVGDAFPLPAAPLELLSEKAPPPAGHPTVSGWRKAGTDLPAVVANSGDKDALIPGRIASHGVGVHPLPQEFVAVAWTSPLAGAVKVEGTVAHAHPACGNGVAWRLEHRRGGRMAVLGAGPIDLGKSARLPAASPTVEKGDQLVLVVDARDGDHVCDMTGVSLTLAAGGRVWDLGRDVSANITAGNPHAGTWSFARGASGKGGPAPTVPVDSLLGRWRLAAADPARAAEATELAGKVQALLSGPRPADAKSPDRVLYDKLVVPEGPLFVGVDLARITAPRPAAPPFGLSRAAFKGDVLLSFGTTIRLPAALLAGREFVVDAKANGPLGDRVIQVQAGTAPPTSWTGPVLASPTGAGYAKLKAGNDAFRAVFPLYVAFPNVVPTDEVVSLRMFHREDEPLRRLFLSDEQAKQLDHLWTEHRFVSRQAVAENNYLPQFIGFVTQDQPKAMETFFVGLKPAFQAKNDAFLADEAAAAPKQLDALLAFAGRAYRRPLAENEKAGLLTLYRTVREKGAGHDEAFRGVLARVLVSPAFLFRVEAAPPGKAAGPVSDWELASRLSYFLWASQPDEQLRELAALGRLRDPAILAASAERMLQDDRVRALAIEFGTQWLHVRGFDELKEKNETLFPTFDAKLRGAIYEESIRFFDDFFRAGRPVTSILDADHTFVNDTLAKHYGIPGVTGPEFRRIDGVKKYGRGGILGFASVQARQSGASRTSPVLRGNWVVETLLGEKLPRPPANVPQLPETEGADKLTMRQQVERHAKDASCATCHVRIDPFGFALEKYDAIGRLREKDLGGLAVDTRATLRDGTAFDGIDGLRTYLLTRKRDVVVRLFCRRLLGYALGRAVTLSDSSLLDEMVAELNRNNGSVTAAVQTIVRSPQFRMVRGRDAE</sequence>
<dbReference type="SUPFAM" id="SSF46626">
    <property type="entry name" value="Cytochrome c"/>
    <property type="match status" value="1"/>
</dbReference>
<keyword evidence="4" id="KW-1185">Reference proteome</keyword>
<dbReference type="Pfam" id="PF07627">
    <property type="entry name" value="PSCyt3"/>
    <property type="match status" value="1"/>
</dbReference>
<dbReference type="Pfam" id="PF07637">
    <property type="entry name" value="PSD5"/>
    <property type="match status" value="1"/>
</dbReference>